<name>A0A1W1CP78_9ZZZZ</name>
<accession>A0A1W1CP78</accession>
<protein>
    <submittedName>
        <fullName evidence="1">Uncharacterized protein</fullName>
    </submittedName>
</protein>
<evidence type="ECO:0000313" key="1">
    <source>
        <dbReference type="EMBL" id="SFV67512.1"/>
    </source>
</evidence>
<organism evidence="1">
    <name type="scientific">hydrothermal vent metagenome</name>
    <dbReference type="NCBI Taxonomy" id="652676"/>
    <lineage>
        <taxon>unclassified sequences</taxon>
        <taxon>metagenomes</taxon>
        <taxon>ecological metagenomes</taxon>
    </lineage>
</organism>
<proteinExistence type="predicted"/>
<dbReference type="AlphaFoldDB" id="A0A1W1CP78"/>
<dbReference type="EMBL" id="FPHM01000111">
    <property type="protein sequence ID" value="SFV67512.1"/>
    <property type="molecule type" value="Genomic_DNA"/>
</dbReference>
<reference evidence="1" key="1">
    <citation type="submission" date="2016-10" db="EMBL/GenBank/DDBJ databases">
        <authorList>
            <person name="de Groot N.N."/>
        </authorList>
    </citation>
    <scope>NUCLEOTIDE SEQUENCE</scope>
</reference>
<gene>
    <name evidence="1" type="ORF">MNB_SV-13-1054</name>
</gene>
<sequence length="149" mass="17207">MKKIVLKSSIIVCIGASFLYGNASQTAFHKQQLDKTLVKIEKIAKEGKAKKFPSTCAKTDSSLLKYTYKDSPKELYDYYDHAKNICRGKLHTIALNEQLKQEGKSICKKMEVTLQINHLKSFLKKTKDMKTWDNFMLEYKQTCPNNLNF</sequence>